<comment type="caution">
    <text evidence="2">The sequence shown here is derived from an EMBL/GenBank/DDBJ whole genome shotgun (WGS) entry which is preliminary data.</text>
</comment>
<accession>A0A5N8WIX8</accession>
<dbReference type="RefSeq" id="WP_152857835.1">
    <property type="nucleotide sequence ID" value="NZ_VMNX01000001.1"/>
</dbReference>
<sequence length="147" mass="16412">MLRVVYRADDPGPGKLSDWREERGLIEFRVACGTKARQFIPSLNATLRDCVKNTQWFQVWGGEVISPDHPENPISVTFALSPFNPAPPVDFREHKGDVAVYLCPTATIDEIAPFLNRSVEECLAGGRWFQLWHGEIVTIDSPGTMAA</sequence>
<evidence type="ECO:0000313" key="2">
    <source>
        <dbReference type="EMBL" id="MPY47199.1"/>
    </source>
</evidence>
<dbReference type="Proteomes" id="UP000373149">
    <property type="component" value="Unassembled WGS sequence"/>
</dbReference>
<dbReference type="EMBL" id="VMNX01000001">
    <property type="protein sequence ID" value="MPY47199.1"/>
    <property type="molecule type" value="Genomic_DNA"/>
</dbReference>
<evidence type="ECO:0000313" key="3">
    <source>
        <dbReference type="Proteomes" id="UP000373149"/>
    </source>
</evidence>
<gene>
    <name evidence="1" type="ORF">FPZ41_00095</name>
    <name evidence="2" type="ORF">FPZ41_00800</name>
</gene>
<dbReference type="AlphaFoldDB" id="A0A5N8WIX8"/>
<dbReference type="EMBL" id="VMNX01000001">
    <property type="protein sequence ID" value="MPY47060.1"/>
    <property type="molecule type" value="Genomic_DNA"/>
</dbReference>
<name>A0A5N8WIX8_9ACTN</name>
<protein>
    <submittedName>
        <fullName evidence="2">Uncharacterized protein</fullName>
    </submittedName>
</protein>
<reference evidence="2 3" key="1">
    <citation type="submission" date="2019-09" db="EMBL/GenBank/DDBJ databases">
        <authorList>
            <person name="Duangmal K."/>
            <person name="Teo W.F.A."/>
            <person name="Lipun K."/>
        </authorList>
    </citation>
    <scope>NUCLEOTIDE SEQUENCE [LARGE SCALE GENOMIC DNA]</scope>
    <source>
        <strain evidence="2 3">K1PN6</strain>
    </source>
</reference>
<proteinExistence type="predicted"/>
<evidence type="ECO:0000313" key="1">
    <source>
        <dbReference type="EMBL" id="MPY47060.1"/>
    </source>
</evidence>
<keyword evidence="3" id="KW-1185">Reference proteome</keyword>
<organism evidence="2 3">
    <name type="scientific">Streptomyces acidicola</name>
    <dbReference type="NCBI Taxonomy" id="2596892"/>
    <lineage>
        <taxon>Bacteria</taxon>
        <taxon>Bacillati</taxon>
        <taxon>Actinomycetota</taxon>
        <taxon>Actinomycetes</taxon>
        <taxon>Kitasatosporales</taxon>
        <taxon>Streptomycetaceae</taxon>
        <taxon>Streptomyces</taxon>
    </lineage>
</organism>